<dbReference type="InterPro" id="IPR036225">
    <property type="entry name" value="SRP/SRP_N"/>
</dbReference>
<dbReference type="InterPro" id="IPR003593">
    <property type="entry name" value="AAA+_ATPase"/>
</dbReference>
<keyword evidence="6 9" id="KW-0472">Membrane</keyword>
<dbReference type="Pfam" id="PF02881">
    <property type="entry name" value="SRP54_N"/>
    <property type="match status" value="1"/>
</dbReference>
<evidence type="ECO:0000256" key="5">
    <source>
        <dbReference type="ARBA" id="ARBA00023134"/>
    </source>
</evidence>
<feature type="binding site" evidence="9">
    <location>
        <begin position="208"/>
        <end position="215"/>
    </location>
    <ligand>
        <name>GTP</name>
        <dbReference type="ChEBI" id="CHEBI:37565"/>
    </ligand>
</feature>
<feature type="compositionally biased region" description="Low complexity" evidence="10">
    <location>
        <begin position="52"/>
        <end position="63"/>
    </location>
</feature>
<comment type="catalytic activity">
    <reaction evidence="8 9">
        <text>GTP + H2O = GDP + phosphate + H(+)</text>
        <dbReference type="Rhea" id="RHEA:19669"/>
        <dbReference type="ChEBI" id="CHEBI:15377"/>
        <dbReference type="ChEBI" id="CHEBI:15378"/>
        <dbReference type="ChEBI" id="CHEBI:37565"/>
        <dbReference type="ChEBI" id="CHEBI:43474"/>
        <dbReference type="ChEBI" id="CHEBI:58189"/>
        <dbReference type="EC" id="3.6.5.4"/>
    </reaction>
</comment>
<evidence type="ECO:0000259" key="11">
    <source>
        <dbReference type="PROSITE" id="PS00300"/>
    </source>
</evidence>
<dbReference type="HAMAP" id="MF_00920">
    <property type="entry name" value="FtsY"/>
    <property type="match status" value="1"/>
</dbReference>
<dbReference type="RefSeq" id="WP_199390462.1">
    <property type="nucleotide sequence ID" value="NZ_JAEMHL010000010.1"/>
</dbReference>
<dbReference type="SMART" id="SM00382">
    <property type="entry name" value="AAA"/>
    <property type="match status" value="1"/>
</dbReference>
<evidence type="ECO:0000313" key="12">
    <source>
        <dbReference type="EMBL" id="MBJ6752029.1"/>
    </source>
</evidence>
<feature type="region of interest" description="Disordered" evidence="10">
    <location>
        <begin position="25"/>
        <end position="98"/>
    </location>
</feature>
<dbReference type="NCBIfam" id="TIGR00064">
    <property type="entry name" value="ftsY"/>
    <property type="match status" value="1"/>
</dbReference>
<keyword evidence="4 9" id="KW-0378">Hydrolase</keyword>
<feature type="compositionally biased region" description="Pro residues" evidence="10">
    <location>
        <begin position="64"/>
        <end position="74"/>
    </location>
</feature>
<dbReference type="SMART" id="SM00962">
    <property type="entry name" value="SRP54"/>
    <property type="match status" value="1"/>
</dbReference>
<comment type="function">
    <text evidence="9">Involved in targeting and insertion of nascent membrane proteins into the cytoplasmic membrane. Acts as a receptor for the complex formed by the signal recognition particle (SRP) and the ribosome-nascent chain (RNC).</text>
</comment>
<evidence type="ECO:0000256" key="10">
    <source>
        <dbReference type="SAM" id="MobiDB-lite"/>
    </source>
</evidence>
<feature type="binding site" evidence="9">
    <location>
        <begin position="290"/>
        <end position="294"/>
    </location>
    <ligand>
        <name>GTP</name>
        <dbReference type="ChEBI" id="CHEBI:37565"/>
    </ligand>
</feature>
<feature type="compositionally biased region" description="Low complexity" evidence="10">
    <location>
        <begin position="34"/>
        <end position="43"/>
    </location>
</feature>
<dbReference type="Gene3D" id="3.40.50.300">
    <property type="entry name" value="P-loop containing nucleotide triphosphate hydrolases"/>
    <property type="match status" value="1"/>
</dbReference>
<dbReference type="InterPro" id="IPR004390">
    <property type="entry name" value="SR_rcpt_FtsY"/>
</dbReference>
<dbReference type="InterPro" id="IPR000897">
    <property type="entry name" value="SRP54_GTPase_dom"/>
</dbReference>
<name>A0ABS0YJH5_9BACT</name>
<accession>A0ABS0YJH5</accession>
<comment type="subunit">
    <text evidence="9">Part of the signal recognition particle protein translocation system, which is composed of SRP and FtsY.</text>
</comment>
<protein>
    <recommendedName>
        <fullName evidence="9">Signal recognition particle receptor FtsY</fullName>
        <shortName evidence="9">SRP receptor</shortName>
        <ecNumber evidence="9">3.6.5.4</ecNumber>
    </recommendedName>
</protein>
<dbReference type="PANTHER" id="PTHR43134:SF1">
    <property type="entry name" value="SIGNAL RECOGNITION PARTICLE RECEPTOR SUBUNIT ALPHA"/>
    <property type="match status" value="1"/>
</dbReference>
<proteinExistence type="inferred from homology"/>
<dbReference type="EC" id="3.6.5.4" evidence="9"/>
<evidence type="ECO:0000256" key="7">
    <source>
        <dbReference type="ARBA" id="ARBA00023170"/>
    </source>
</evidence>
<evidence type="ECO:0000256" key="8">
    <source>
        <dbReference type="ARBA" id="ARBA00048027"/>
    </source>
</evidence>
<comment type="similarity">
    <text evidence="9">Belongs to the GTP-binding SRP family. FtsY subfamily.</text>
</comment>
<keyword evidence="7 9" id="KW-0675">Receptor</keyword>
<reference evidence="12 13" key="1">
    <citation type="submission" date="2020-12" db="EMBL/GenBank/DDBJ databases">
        <title>Geomonas sp. Red421, isolated from paddy soil.</title>
        <authorList>
            <person name="Xu Z."/>
            <person name="Zhang Z."/>
            <person name="Masuda Y."/>
            <person name="Itoh H."/>
            <person name="Senoo K."/>
        </authorList>
    </citation>
    <scope>NUCLEOTIDE SEQUENCE [LARGE SCALE GENOMIC DNA]</scope>
    <source>
        <strain evidence="12 13">Red421</strain>
    </source>
</reference>
<comment type="caution">
    <text evidence="12">The sequence shown here is derived from an EMBL/GenBank/DDBJ whole genome shotgun (WGS) entry which is preliminary data.</text>
</comment>
<feature type="domain" description="SRP54-type proteins GTP-binding" evidence="11">
    <location>
        <begin position="375"/>
        <end position="388"/>
    </location>
</feature>
<dbReference type="SMART" id="SM00963">
    <property type="entry name" value="SRP54_N"/>
    <property type="match status" value="1"/>
</dbReference>
<dbReference type="Pfam" id="PF00448">
    <property type="entry name" value="SRP54"/>
    <property type="match status" value="1"/>
</dbReference>
<dbReference type="InterPro" id="IPR013822">
    <property type="entry name" value="Signal_recog_particl_SRP54_hlx"/>
</dbReference>
<dbReference type="Proteomes" id="UP000614714">
    <property type="component" value="Unassembled WGS sequence"/>
</dbReference>
<keyword evidence="5 9" id="KW-0342">GTP-binding</keyword>
<evidence type="ECO:0000256" key="9">
    <source>
        <dbReference type="HAMAP-Rule" id="MF_00920"/>
    </source>
</evidence>
<evidence type="ECO:0000256" key="3">
    <source>
        <dbReference type="ARBA" id="ARBA00022741"/>
    </source>
</evidence>
<dbReference type="SUPFAM" id="SSF47364">
    <property type="entry name" value="Domain of the SRP/SRP receptor G-proteins"/>
    <property type="match status" value="1"/>
</dbReference>
<sequence length="402" mass="43487">MAEENKGFFKGLFKKLGIVGAEEFGETTADQELEQQAQQEPSAPEQPPVAAPPTQAQSTQPVATPAPAPEPSAPSPRQVWTEPTAPAPAPVSEPVEQAKPSFFDRLKRSLSKTHETIIGRVDTLLLGKKQIDTDTLEELEEILITADLGVKTTVDLIRTLEQRLKRDELQDGAALKRALKEEIQLRLLEHHAPLVVTDKKPFVIMVIGVNGVGKTTTIGKLAARYTGEGKKVLLAAADTFRAAAAEQLETWAKRVGTDIVRHKEGADPSAVVFDACKAAIARGTDVLIIDTAGRMHTKVNLMEEMKKIRRVLTREIPDGPHETLLVLDAATGQNALSQAKLFKEAADVTGVVLTKLDGSAKGGIVVAVCHEYALPVRFIGVGESVEDLRAFDPVQFVDALFQ</sequence>
<dbReference type="SUPFAM" id="SSF52540">
    <property type="entry name" value="P-loop containing nucleoside triphosphate hydrolases"/>
    <property type="match status" value="1"/>
</dbReference>
<dbReference type="EMBL" id="JAEMHL010000010">
    <property type="protein sequence ID" value="MBJ6752029.1"/>
    <property type="molecule type" value="Genomic_DNA"/>
</dbReference>
<dbReference type="PROSITE" id="PS00300">
    <property type="entry name" value="SRP54"/>
    <property type="match status" value="1"/>
</dbReference>
<keyword evidence="1 9" id="KW-1003">Cell membrane</keyword>
<keyword evidence="13" id="KW-1185">Reference proteome</keyword>
<evidence type="ECO:0000256" key="6">
    <source>
        <dbReference type="ARBA" id="ARBA00023136"/>
    </source>
</evidence>
<evidence type="ECO:0000256" key="4">
    <source>
        <dbReference type="ARBA" id="ARBA00022801"/>
    </source>
</evidence>
<evidence type="ECO:0000256" key="2">
    <source>
        <dbReference type="ARBA" id="ARBA00022490"/>
    </source>
</evidence>
<organism evidence="12 13">
    <name type="scientific">Geomonas anaerohicana</name>
    <dbReference type="NCBI Taxonomy" id="2798583"/>
    <lineage>
        <taxon>Bacteria</taxon>
        <taxon>Pseudomonadati</taxon>
        <taxon>Thermodesulfobacteriota</taxon>
        <taxon>Desulfuromonadia</taxon>
        <taxon>Geobacterales</taxon>
        <taxon>Geobacteraceae</taxon>
        <taxon>Geomonas</taxon>
    </lineage>
</organism>
<dbReference type="PANTHER" id="PTHR43134">
    <property type="entry name" value="SIGNAL RECOGNITION PARTICLE RECEPTOR SUBUNIT ALPHA"/>
    <property type="match status" value="1"/>
</dbReference>
<keyword evidence="2 9" id="KW-0963">Cytoplasm</keyword>
<evidence type="ECO:0000313" key="13">
    <source>
        <dbReference type="Proteomes" id="UP000614714"/>
    </source>
</evidence>
<evidence type="ECO:0000256" key="1">
    <source>
        <dbReference type="ARBA" id="ARBA00022475"/>
    </source>
</evidence>
<keyword evidence="3 9" id="KW-0547">Nucleotide-binding</keyword>
<gene>
    <name evidence="9 12" type="primary">ftsY</name>
    <name evidence="12" type="ORF">JFN91_17580</name>
</gene>
<dbReference type="InterPro" id="IPR027417">
    <property type="entry name" value="P-loop_NTPase"/>
</dbReference>
<dbReference type="Gene3D" id="1.20.120.140">
    <property type="entry name" value="Signal recognition particle SRP54, nucleotide-binding domain"/>
    <property type="match status" value="1"/>
</dbReference>
<comment type="subcellular location">
    <subcellularLocation>
        <location evidence="9">Cell membrane</location>
        <topology evidence="9">Peripheral membrane protein</topology>
        <orientation evidence="9">Cytoplasmic side</orientation>
    </subcellularLocation>
    <subcellularLocation>
        <location evidence="9">Cytoplasm</location>
    </subcellularLocation>
</comment>
<dbReference type="CDD" id="cd17874">
    <property type="entry name" value="FtsY"/>
    <property type="match status" value="1"/>
</dbReference>
<feature type="binding site" evidence="9">
    <location>
        <begin position="354"/>
        <end position="357"/>
    </location>
    <ligand>
        <name>GTP</name>
        <dbReference type="ChEBI" id="CHEBI:37565"/>
    </ligand>
</feature>
<dbReference type="InterPro" id="IPR042101">
    <property type="entry name" value="SRP54_N_sf"/>
</dbReference>